<dbReference type="Gene3D" id="1.10.357.10">
    <property type="entry name" value="Tetracycline Repressor, domain 2"/>
    <property type="match status" value="1"/>
</dbReference>
<protein>
    <submittedName>
        <fullName evidence="6">AcrR family transcriptional regulator</fullName>
    </submittedName>
</protein>
<dbReference type="GO" id="GO:0000976">
    <property type="term" value="F:transcription cis-regulatory region binding"/>
    <property type="evidence" value="ECO:0007669"/>
    <property type="project" value="TreeGrafter"/>
</dbReference>
<accession>A0A7W7RAH4</accession>
<organism evidence="6 7">
    <name type="scientific">Kitasatospora kifunensis</name>
    <name type="common">Streptomyces kifunensis</name>
    <dbReference type="NCBI Taxonomy" id="58351"/>
    <lineage>
        <taxon>Bacteria</taxon>
        <taxon>Bacillati</taxon>
        <taxon>Actinomycetota</taxon>
        <taxon>Actinomycetes</taxon>
        <taxon>Kitasatosporales</taxon>
        <taxon>Streptomycetaceae</taxon>
        <taxon>Kitasatospora</taxon>
    </lineage>
</organism>
<dbReference type="Pfam" id="PF16859">
    <property type="entry name" value="TetR_C_11"/>
    <property type="match status" value="1"/>
</dbReference>
<dbReference type="PANTHER" id="PTHR30055">
    <property type="entry name" value="HTH-TYPE TRANSCRIPTIONAL REGULATOR RUTR"/>
    <property type="match status" value="1"/>
</dbReference>
<dbReference type="InterPro" id="IPR050109">
    <property type="entry name" value="HTH-type_TetR-like_transc_reg"/>
</dbReference>
<dbReference type="Pfam" id="PF00440">
    <property type="entry name" value="TetR_N"/>
    <property type="match status" value="1"/>
</dbReference>
<dbReference type="EMBL" id="JACHJV010000003">
    <property type="protein sequence ID" value="MBB4928401.1"/>
    <property type="molecule type" value="Genomic_DNA"/>
</dbReference>
<dbReference type="SUPFAM" id="SSF48498">
    <property type="entry name" value="Tetracyclin repressor-like, C-terminal domain"/>
    <property type="match status" value="1"/>
</dbReference>
<feature type="DNA-binding region" description="H-T-H motif" evidence="4">
    <location>
        <begin position="31"/>
        <end position="50"/>
    </location>
</feature>
<dbReference type="InterPro" id="IPR011075">
    <property type="entry name" value="TetR_C"/>
</dbReference>
<keyword evidence="2 4" id="KW-0238">DNA-binding</keyword>
<keyword evidence="1" id="KW-0805">Transcription regulation</keyword>
<evidence type="ECO:0000256" key="3">
    <source>
        <dbReference type="ARBA" id="ARBA00023163"/>
    </source>
</evidence>
<dbReference type="GO" id="GO:0003700">
    <property type="term" value="F:DNA-binding transcription factor activity"/>
    <property type="evidence" value="ECO:0007669"/>
    <property type="project" value="TreeGrafter"/>
</dbReference>
<feature type="domain" description="HTH tetR-type" evidence="5">
    <location>
        <begin position="8"/>
        <end position="68"/>
    </location>
</feature>
<proteinExistence type="predicted"/>
<dbReference type="InterPro" id="IPR009057">
    <property type="entry name" value="Homeodomain-like_sf"/>
</dbReference>
<evidence type="ECO:0000256" key="1">
    <source>
        <dbReference type="ARBA" id="ARBA00023015"/>
    </source>
</evidence>
<dbReference type="AlphaFoldDB" id="A0A7W7RAH4"/>
<evidence type="ECO:0000313" key="7">
    <source>
        <dbReference type="Proteomes" id="UP000540506"/>
    </source>
</evidence>
<comment type="caution">
    <text evidence="6">The sequence shown here is derived from an EMBL/GenBank/DDBJ whole genome shotgun (WGS) entry which is preliminary data.</text>
</comment>
<sequence length="190" mass="21222">MTERRRGAALEKALLDAAWEELADNGYARFTMDAVVKRAGTSPPVLYRRWSDRDALARAAIVHTLRAHVLDAPDTGSLREDVLTLMRQINDAAHVQLVTVMSGHLASHHQETGTSPGDLIDPSVTGRKEAVDVLFDRAVDRGEIRPELLTERIKSLPFDLLRHEFLTTFAPVSDHVLEEIVDTIFLPLVR</sequence>
<dbReference type="PANTHER" id="PTHR30055:SF148">
    <property type="entry name" value="TETR-FAMILY TRANSCRIPTIONAL REGULATOR"/>
    <property type="match status" value="1"/>
</dbReference>
<dbReference type="InterPro" id="IPR036271">
    <property type="entry name" value="Tet_transcr_reg_TetR-rel_C_sf"/>
</dbReference>
<name>A0A7W7RAH4_KITKI</name>
<keyword evidence="7" id="KW-1185">Reference proteome</keyword>
<dbReference type="RefSeq" id="WP_184945766.1">
    <property type="nucleotide sequence ID" value="NZ_JACHJV010000003.1"/>
</dbReference>
<evidence type="ECO:0000256" key="4">
    <source>
        <dbReference type="PROSITE-ProRule" id="PRU00335"/>
    </source>
</evidence>
<evidence type="ECO:0000313" key="6">
    <source>
        <dbReference type="EMBL" id="MBB4928401.1"/>
    </source>
</evidence>
<dbReference type="Proteomes" id="UP000540506">
    <property type="component" value="Unassembled WGS sequence"/>
</dbReference>
<dbReference type="PROSITE" id="PS50977">
    <property type="entry name" value="HTH_TETR_2"/>
    <property type="match status" value="1"/>
</dbReference>
<evidence type="ECO:0000259" key="5">
    <source>
        <dbReference type="PROSITE" id="PS50977"/>
    </source>
</evidence>
<dbReference type="Gene3D" id="1.10.10.60">
    <property type="entry name" value="Homeodomain-like"/>
    <property type="match status" value="1"/>
</dbReference>
<reference evidence="6 7" key="1">
    <citation type="submission" date="2020-08" db="EMBL/GenBank/DDBJ databases">
        <title>Sequencing the genomes of 1000 actinobacteria strains.</title>
        <authorList>
            <person name="Klenk H.-P."/>
        </authorList>
    </citation>
    <scope>NUCLEOTIDE SEQUENCE [LARGE SCALE GENOMIC DNA]</scope>
    <source>
        <strain evidence="6 7">DSM 41654</strain>
    </source>
</reference>
<dbReference type="SUPFAM" id="SSF46689">
    <property type="entry name" value="Homeodomain-like"/>
    <property type="match status" value="1"/>
</dbReference>
<gene>
    <name evidence="6" type="ORF">FHR34_007498</name>
</gene>
<dbReference type="InterPro" id="IPR001647">
    <property type="entry name" value="HTH_TetR"/>
</dbReference>
<keyword evidence="3" id="KW-0804">Transcription</keyword>
<evidence type="ECO:0000256" key="2">
    <source>
        <dbReference type="ARBA" id="ARBA00023125"/>
    </source>
</evidence>